<dbReference type="VEuPathDB" id="VectorBase:LLOJ002747"/>
<name>A0A1B0CEH7_LUTLO</name>
<dbReference type="AlphaFoldDB" id="A0A1B0CEH7"/>
<evidence type="ECO:0000313" key="5">
    <source>
        <dbReference type="Proteomes" id="UP000092461"/>
    </source>
</evidence>
<organism evidence="4 5">
    <name type="scientific">Lutzomyia longipalpis</name>
    <name type="common">Sand fly</name>
    <dbReference type="NCBI Taxonomy" id="7200"/>
    <lineage>
        <taxon>Eukaryota</taxon>
        <taxon>Metazoa</taxon>
        <taxon>Ecdysozoa</taxon>
        <taxon>Arthropoda</taxon>
        <taxon>Hexapoda</taxon>
        <taxon>Insecta</taxon>
        <taxon>Pterygota</taxon>
        <taxon>Neoptera</taxon>
        <taxon>Endopterygota</taxon>
        <taxon>Diptera</taxon>
        <taxon>Nematocera</taxon>
        <taxon>Psychodoidea</taxon>
        <taxon>Psychodidae</taxon>
        <taxon>Lutzomyia</taxon>
        <taxon>Lutzomyia</taxon>
    </lineage>
</organism>
<evidence type="ECO:0000313" key="4">
    <source>
        <dbReference type="EnsemblMetazoa" id="LLOJ002747-PA"/>
    </source>
</evidence>
<dbReference type="VEuPathDB" id="VectorBase:LLONM1_000021"/>
<dbReference type="EMBL" id="AJWK01008873">
    <property type="status" value="NOT_ANNOTATED_CDS"/>
    <property type="molecule type" value="Genomic_DNA"/>
</dbReference>
<dbReference type="EnsemblMetazoa" id="LLOJ002747-RA">
    <property type="protein sequence ID" value="LLOJ002747-PA"/>
    <property type="gene ID" value="LLOJ002747"/>
</dbReference>
<feature type="region of interest" description="Disordered" evidence="1">
    <location>
        <begin position="373"/>
        <end position="395"/>
    </location>
</feature>
<sequence>MLINYFVKMRYVLVALSVIVVLTPAYGKPQFPISSLNNVVTEVGNLATTTTELGLGSLTGAIAQVKEGLNKALQDTLEQLFSAIKTFANTADAYGKLLEDIFGETFIVEPTVEALEKIAKFVATSSRNNDSSDSFPSQLAQYLRVAPKGSNAHNTHTSDSQDSGSGEPLIAPEDIKKSPPSSPPPKQVTTSSGPKILPKSTSTPTSKISLVPTNILLKPQAQKMALNTGPTFFMKNSTTGAVQAISSVANSQTGMPMKVLLVNTLPKSTAPAPTIISKASQVMTHATPVTTSADIRGQNSPNFRRNSTWKVPPKPSTIGFRTLLTQVIQQQNLSLQVARERLAVERERLAFEKATGEKLLEVLPLLQSISDHVTGRRTSQRLKKPANSISHDSDD</sequence>
<reference evidence="5" key="1">
    <citation type="submission" date="2012-05" db="EMBL/GenBank/DDBJ databases">
        <title>Whole Genome Assembly of Lutzomyia longipalpis.</title>
        <authorList>
            <person name="Richards S."/>
            <person name="Qu C."/>
            <person name="Dillon R."/>
            <person name="Worley K."/>
            <person name="Scherer S."/>
            <person name="Batterton M."/>
            <person name="Taylor A."/>
            <person name="Hawes A."/>
            <person name="Hernandez B."/>
            <person name="Kovar C."/>
            <person name="Mandapat C."/>
            <person name="Pham C."/>
            <person name="Qu C."/>
            <person name="Jing C."/>
            <person name="Bess C."/>
            <person name="Bandaranaike D."/>
            <person name="Ngo D."/>
            <person name="Ongeri F."/>
            <person name="Arias F."/>
            <person name="Lara F."/>
            <person name="Weissenberger G."/>
            <person name="Kamau G."/>
            <person name="Han H."/>
            <person name="Shen H."/>
            <person name="Dinh H."/>
            <person name="Khalil I."/>
            <person name="Jones J."/>
            <person name="Shafer J."/>
            <person name="Jayaseelan J."/>
            <person name="Quiroz J."/>
            <person name="Blankenburg K."/>
            <person name="Nguyen L."/>
            <person name="Jackson L."/>
            <person name="Francisco L."/>
            <person name="Tang L.-Y."/>
            <person name="Pu L.-L."/>
            <person name="Perales L."/>
            <person name="Lorensuhewa L."/>
            <person name="Munidasa M."/>
            <person name="Coyle M."/>
            <person name="Taylor M."/>
            <person name="Puazo M."/>
            <person name="Firestine M."/>
            <person name="Scheel M."/>
            <person name="Javaid M."/>
            <person name="Wang M."/>
            <person name="Li M."/>
            <person name="Tabassum N."/>
            <person name="Saada N."/>
            <person name="Osuji N."/>
            <person name="Aqrawi P."/>
            <person name="Fu Q."/>
            <person name="Thornton R."/>
            <person name="Raj R."/>
            <person name="Goodspeed R."/>
            <person name="Mata R."/>
            <person name="Najjar R."/>
            <person name="Gubbala S."/>
            <person name="Lee S."/>
            <person name="Denson S."/>
            <person name="Patil S."/>
            <person name="Macmil S."/>
            <person name="Qi S."/>
            <person name="Matskevitch T."/>
            <person name="Palculict T."/>
            <person name="Mathew T."/>
            <person name="Vee V."/>
            <person name="Velamala V."/>
            <person name="Korchina V."/>
            <person name="Cai W."/>
            <person name="Liu W."/>
            <person name="Dai W."/>
            <person name="Zou X."/>
            <person name="Zhu Y."/>
            <person name="Zhang Y."/>
            <person name="Wu Y.-Q."/>
            <person name="Xin Y."/>
            <person name="Nazarath L."/>
            <person name="Kovar C."/>
            <person name="Han Y."/>
            <person name="Muzny D."/>
            <person name="Gibbs R."/>
        </authorList>
    </citation>
    <scope>NUCLEOTIDE SEQUENCE [LARGE SCALE GENOMIC DNA]</scope>
    <source>
        <strain evidence="5">Jacobina</strain>
    </source>
</reference>
<evidence type="ECO:0000256" key="1">
    <source>
        <dbReference type="SAM" id="MobiDB-lite"/>
    </source>
</evidence>
<feature type="chain" id="PRO_5044555277" evidence="2">
    <location>
        <begin position="28"/>
        <end position="395"/>
    </location>
</feature>
<reference evidence="4" key="3">
    <citation type="submission" date="2020-05" db="UniProtKB">
        <authorList>
            <consortium name="EnsemblMetazoa"/>
        </authorList>
    </citation>
    <scope>IDENTIFICATION</scope>
    <source>
        <strain evidence="4">Jacobina</strain>
    </source>
</reference>
<feature type="compositionally biased region" description="Polar residues" evidence="1">
    <location>
        <begin position="151"/>
        <end position="164"/>
    </location>
</feature>
<feature type="compositionally biased region" description="Low complexity" evidence="1">
    <location>
        <begin position="194"/>
        <end position="207"/>
    </location>
</feature>
<protein>
    <submittedName>
        <fullName evidence="3">Putative transcription factor gt-2</fullName>
    </submittedName>
</protein>
<feature type="region of interest" description="Disordered" evidence="1">
    <location>
        <begin position="292"/>
        <end position="312"/>
    </location>
</feature>
<keyword evidence="5" id="KW-1185">Reference proteome</keyword>
<keyword evidence="2" id="KW-0732">Signal</keyword>
<feature type="signal peptide" evidence="2">
    <location>
        <begin position="1"/>
        <end position="27"/>
    </location>
</feature>
<feature type="compositionally biased region" description="Polar residues" evidence="1">
    <location>
        <begin position="292"/>
        <end position="309"/>
    </location>
</feature>
<dbReference type="EMBL" id="GITU01009145">
    <property type="protein sequence ID" value="MBC1177848.1"/>
    <property type="molecule type" value="Transcribed_RNA"/>
</dbReference>
<feature type="region of interest" description="Disordered" evidence="1">
    <location>
        <begin position="148"/>
        <end position="207"/>
    </location>
</feature>
<accession>A0A1B0CEH7</accession>
<reference evidence="3" key="2">
    <citation type="journal article" date="2020" name="BMC">
        <title>Leishmania infection induces a limited differential gene expression in the sand fly midgut.</title>
        <authorList>
            <person name="Coutinho-Abreu I.V."/>
            <person name="Serafim T.D."/>
            <person name="Meneses C."/>
            <person name="Kamhawi S."/>
            <person name="Oliveira F."/>
            <person name="Valenzuela J.G."/>
        </authorList>
    </citation>
    <scope>NUCLEOTIDE SEQUENCE</scope>
    <source>
        <strain evidence="3">Jacobina</strain>
        <tissue evidence="3">Midgut</tissue>
    </source>
</reference>
<proteinExistence type="predicted"/>
<dbReference type="EMBL" id="AJWK01008872">
    <property type="status" value="NOT_ANNOTATED_CDS"/>
    <property type="molecule type" value="Genomic_DNA"/>
</dbReference>
<dbReference type="Proteomes" id="UP000092461">
    <property type="component" value="Unassembled WGS sequence"/>
</dbReference>
<evidence type="ECO:0000313" key="3">
    <source>
        <dbReference type="EMBL" id="MBC1177848.1"/>
    </source>
</evidence>
<evidence type="ECO:0000256" key="2">
    <source>
        <dbReference type="SAM" id="SignalP"/>
    </source>
</evidence>